<name>A0A9P5PBC7_9AGAR</name>
<organism evidence="1 2">
    <name type="scientific">Rhodocollybia butyracea</name>
    <dbReference type="NCBI Taxonomy" id="206335"/>
    <lineage>
        <taxon>Eukaryota</taxon>
        <taxon>Fungi</taxon>
        <taxon>Dikarya</taxon>
        <taxon>Basidiomycota</taxon>
        <taxon>Agaricomycotina</taxon>
        <taxon>Agaricomycetes</taxon>
        <taxon>Agaricomycetidae</taxon>
        <taxon>Agaricales</taxon>
        <taxon>Marasmiineae</taxon>
        <taxon>Omphalotaceae</taxon>
        <taxon>Rhodocollybia</taxon>
    </lineage>
</organism>
<reference evidence="1" key="1">
    <citation type="submission" date="2020-11" db="EMBL/GenBank/DDBJ databases">
        <authorList>
            <consortium name="DOE Joint Genome Institute"/>
            <person name="Ahrendt S."/>
            <person name="Riley R."/>
            <person name="Andreopoulos W."/>
            <person name="Labutti K."/>
            <person name="Pangilinan J."/>
            <person name="Ruiz-Duenas F.J."/>
            <person name="Barrasa J.M."/>
            <person name="Sanchez-Garcia M."/>
            <person name="Camarero S."/>
            <person name="Miyauchi S."/>
            <person name="Serrano A."/>
            <person name="Linde D."/>
            <person name="Babiker R."/>
            <person name="Drula E."/>
            <person name="Ayuso-Fernandez I."/>
            <person name="Pacheco R."/>
            <person name="Padilla G."/>
            <person name="Ferreira P."/>
            <person name="Barriuso J."/>
            <person name="Kellner H."/>
            <person name="Castanera R."/>
            <person name="Alfaro M."/>
            <person name="Ramirez L."/>
            <person name="Pisabarro A.G."/>
            <person name="Kuo A."/>
            <person name="Tritt A."/>
            <person name="Lipzen A."/>
            <person name="He G."/>
            <person name="Yan M."/>
            <person name="Ng V."/>
            <person name="Cullen D."/>
            <person name="Martin F."/>
            <person name="Rosso M.-N."/>
            <person name="Henrissat B."/>
            <person name="Hibbett D."/>
            <person name="Martinez A.T."/>
            <person name="Grigoriev I.V."/>
        </authorList>
    </citation>
    <scope>NUCLEOTIDE SEQUENCE</scope>
    <source>
        <strain evidence="1">AH 40177</strain>
    </source>
</reference>
<evidence type="ECO:0000313" key="2">
    <source>
        <dbReference type="Proteomes" id="UP000772434"/>
    </source>
</evidence>
<dbReference type="EMBL" id="JADNRY010000286">
    <property type="protein sequence ID" value="KAF9059652.1"/>
    <property type="molecule type" value="Genomic_DNA"/>
</dbReference>
<proteinExistence type="predicted"/>
<sequence>MSYTTSFVSKPLNTAEGSLELPRVPLLKGKSNIEEWKKMLIQTLAVHGLEDYVQKEVPEPVDPPYGDNGSVI</sequence>
<dbReference type="Proteomes" id="UP000772434">
    <property type="component" value="Unassembled WGS sequence"/>
</dbReference>
<protein>
    <submittedName>
        <fullName evidence="1">Uncharacterized protein</fullName>
    </submittedName>
</protein>
<evidence type="ECO:0000313" key="1">
    <source>
        <dbReference type="EMBL" id="KAF9059652.1"/>
    </source>
</evidence>
<dbReference type="OrthoDB" id="5219111at2759"/>
<gene>
    <name evidence="1" type="ORF">BDP27DRAFT_454866</name>
</gene>
<keyword evidence="2" id="KW-1185">Reference proteome</keyword>
<accession>A0A9P5PBC7</accession>
<comment type="caution">
    <text evidence="1">The sequence shown here is derived from an EMBL/GenBank/DDBJ whole genome shotgun (WGS) entry which is preliminary data.</text>
</comment>
<dbReference type="AlphaFoldDB" id="A0A9P5PBC7"/>